<dbReference type="SUPFAM" id="SSF56112">
    <property type="entry name" value="Protein kinase-like (PK-like)"/>
    <property type="match status" value="1"/>
</dbReference>
<dbReference type="Gene3D" id="3.30.1520.10">
    <property type="entry name" value="Phox-like domain"/>
    <property type="match status" value="1"/>
</dbReference>
<dbReference type="SUPFAM" id="SSF64268">
    <property type="entry name" value="PX domain"/>
    <property type="match status" value="1"/>
</dbReference>
<evidence type="ECO:0000256" key="13">
    <source>
        <dbReference type="ARBA" id="ARBA00044544"/>
    </source>
</evidence>
<dbReference type="FunFam" id="3.30.540.10:FF:000012">
    <property type="entry name" value="Blast:Putative inositol monophosphatase 3"/>
    <property type="match status" value="1"/>
</dbReference>
<feature type="binding site" evidence="15">
    <location>
        <position position="403"/>
    </location>
    <ligand>
        <name>Mg(2+)</name>
        <dbReference type="ChEBI" id="CHEBI:18420"/>
        <label>1</label>
        <note>catalytic</note>
    </ligand>
</feature>
<dbReference type="InterPro" id="IPR036871">
    <property type="entry name" value="PX_dom_sf"/>
</dbReference>
<dbReference type="InterPro" id="IPR020583">
    <property type="entry name" value="Inositol_monoP_metal-BS"/>
</dbReference>
<dbReference type="InterPro" id="IPR001683">
    <property type="entry name" value="PX_dom"/>
</dbReference>
<comment type="catalytic activity">
    <reaction evidence="11">
        <text>1D-myo-inositol 1,4-bisphosphate + H2O = 1D-myo-inositol 4-phosphate + phosphate</text>
        <dbReference type="Rhea" id="RHEA:15553"/>
        <dbReference type="ChEBI" id="CHEBI:15377"/>
        <dbReference type="ChEBI" id="CHEBI:43474"/>
        <dbReference type="ChEBI" id="CHEBI:58282"/>
        <dbReference type="ChEBI" id="CHEBI:58469"/>
        <dbReference type="EC" id="3.1.3.57"/>
    </reaction>
    <physiologicalReaction direction="left-to-right" evidence="11">
        <dbReference type="Rhea" id="RHEA:15554"/>
    </physiologicalReaction>
</comment>
<dbReference type="CDD" id="cd06093">
    <property type="entry name" value="PX_domain"/>
    <property type="match status" value="1"/>
</dbReference>
<dbReference type="PROSITE" id="PS50195">
    <property type="entry name" value="PX"/>
    <property type="match status" value="1"/>
</dbReference>
<dbReference type="Pfam" id="PF02958">
    <property type="entry name" value="EcKL"/>
    <property type="match status" value="1"/>
</dbReference>
<keyword evidence="5 15" id="KW-0479">Metal-binding</keyword>
<reference evidence="17" key="2">
    <citation type="journal article" date="2023" name="Microbiol Resour">
        <title>Decontamination and Annotation of the Draft Genome Sequence of the Oomycete Lagenidium giganteum ARSEF 373.</title>
        <authorList>
            <person name="Morgan W.R."/>
            <person name="Tartar A."/>
        </authorList>
    </citation>
    <scope>NUCLEOTIDE SEQUENCE</scope>
    <source>
        <strain evidence="17">ARSEF 373</strain>
    </source>
</reference>
<dbReference type="SMART" id="SM00587">
    <property type="entry name" value="CHK"/>
    <property type="match status" value="1"/>
</dbReference>
<dbReference type="Gene3D" id="3.90.1200.10">
    <property type="match status" value="1"/>
</dbReference>
<dbReference type="Pfam" id="PF00787">
    <property type="entry name" value="PX"/>
    <property type="match status" value="1"/>
</dbReference>
<dbReference type="GO" id="GO:0008441">
    <property type="term" value="F:3'(2'),5'-bisphosphate nucleotidase activity"/>
    <property type="evidence" value="ECO:0007669"/>
    <property type="project" value="UniProtKB-EC"/>
</dbReference>
<evidence type="ECO:0000256" key="4">
    <source>
        <dbReference type="ARBA" id="ARBA00022671"/>
    </source>
</evidence>
<keyword evidence="6" id="KW-0378">Hydrolase</keyword>
<evidence type="ECO:0000256" key="2">
    <source>
        <dbReference type="ARBA" id="ARBA00009759"/>
    </source>
</evidence>
<evidence type="ECO:0000256" key="10">
    <source>
        <dbReference type="ARBA" id="ARBA00044465"/>
    </source>
</evidence>
<evidence type="ECO:0000313" key="18">
    <source>
        <dbReference type="Proteomes" id="UP001146120"/>
    </source>
</evidence>
<dbReference type="GO" id="GO:0035091">
    <property type="term" value="F:phosphatidylinositol binding"/>
    <property type="evidence" value="ECO:0007669"/>
    <property type="project" value="InterPro"/>
</dbReference>
<comment type="cofactor">
    <cofactor evidence="1 15">
        <name>Mg(2+)</name>
        <dbReference type="ChEBI" id="CHEBI:18420"/>
    </cofactor>
</comment>
<evidence type="ECO:0000256" key="11">
    <source>
        <dbReference type="ARBA" id="ARBA00044478"/>
    </source>
</evidence>
<dbReference type="PANTHER" id="PTHR43028">
    <property type="entry name" value="3'(2'),5'-BISPHOSPHATE NUCLEOTIDASE 1"/>
    <property type="match status" value="1"/>
</dbReference>
<comment type="similarity">
    <text evidence="2">Belongs to the inositol monophosphatase superfamily.</text>
</comment>
<keyword evidence="7 15" id="KW-0460">Magnesium</keyword>
<feature type="binding site" evidence="15">
    <location>
        <position position="222"/>
    </location>
    <ligand>
        <name>Mg(2+)</name>
        <dbReference type="ChEBI" id="CHEBI:18420"/>
        <label>1</label>
        <note>catalytic</note>
    </ligand>
</feature>
<dbReference type="GO" id="GO:0004441">
    <property type="term" value="F:inositol-1,4-bisphosphate 1-phosphatase activity"/>
    <property type="evidence" value="ECO:0007669"/>
    <property type="project" value="UniProtKB-EC"/>
</dbReference>
<feature type="binding site" evidence="15">
    <location>
        <position position="269"/>
    </location>
    <ligand>
        <name>Mg(2+)</name>
        <dbReference type="ChEBI" id="CHEBI:18420"/>
        <label>1</label>
        <note>catalytic</note>
    </ligand>
</feature>
<dbReference type="Gene3D" id="3.30.540.10">
    <property type="entry name" value="Fructose-1,6-Bisphosphatase, subunit A, domain 1"/>
    <property type="match status" value="1"/>
</dbReference>
<evidence type="ECO:0000259" key="16">
    <source>
        <dbReference type="PROSITE" id="PS50195"/>
    </source>
</evidence>
<feature type="domain" description="PX" evidence="16">
    <location>
        <begin position="6"/>
        <end position="134"/>
    </location>
</feature>
<feature type="binding site" evidence="15">
    <location>
        <position position="267"/>
    </location>
    <ligand>
        <name>Mg(2+)</name>
        <dbReference type="ChEBI" id="CHEBI:18420"/>
        <label>1</label>
        <note>catalytic</note>
    </ligand>
</feature>
<dbReference type="AlphaFoldDB" id="A0AAV2YTH9"/>
<evidence type="ECO:0000256" key="14">
    <source>
        <dbReference type="ARBA" id="ARBA00044554"/>
    </source>
</evidence>
<evidence type="ECO:0000256" key="8">
    <source>
        <dbReference type="ARBA" id="ARBA00040342"/>
    </source>
</evidence>
<dbReference type="EMBL" id="DAKRPA010000146">
    <property type="protein sequence ID" value="DAZ97098.1"/>
    <property type="molecule type" value="Genomic_DNA"/>
</dbReference>
<evidence type="ECO:0000256" key="9">
    <source>
        <dbReference type="ARBA" id="ARBA00041815"/>
    </source>
</evidence>
<dbReference type="Gene3D" id="3.40.190.80">
    <property type="match status" value="1"/>
</dbReference>
<comment type="caution">
    <text evidence="17">The sequence shown here is derived from an EMBL/GenBank/DDBJ whole genome shotgun (WGS) entry which is preliminary data.</text>
</comment>
<evidence type="ECO:0000256" key="7">
    <source>
        <dbReference type="ARBA" id="ARBA00022842"/>
    </source>
</evidence>
<dbReference type="InterPro" id="IPR000760">
    <property type="entry name" value="Inositol_monophosphatase-like"/>
</dbReference>
<dbReference type="Proteomes" id="UP001146120">
    <property type="component" value="Unassembled WGS sequence"/>
</dbReference>
<dbReference type="InterPro" id="IPR050725">
    <property type="entry name" value="CysQ/Inositol_MonoPase"/>
</dbReference>
<evidence type="ECO:0000256" key="12">
    <source>
        <dbReference type="ARBA" id="ARBA00044519"/>
    </source>
</evidence>
<evidence type="ECO:0000313" key="17">
    <source>
        <dbReference type="EMBL" id="DAZ97098.1"/>
    </source>
</evidence>
<feature type="binding site" evidence="15">
    <location>
        <position position="270"/>
    </location>
    <ligand>
        <name>Mg(2+)</name>
        <dbReference type="ChEBI" id="CHEBI:18420"/>
        <label>1</label>
        <note>catalytic</note>
    </ligand>
</feature>
<dbReference type="InterPro" id="IPR020550">
    <property type="entry name" value="Inositol_monophosphatase_CS"/>
</dbReference>
<dbReference type="InterPro" id="IPR004119">
    <property type="entry name" value="EcKL"/>
</dbReference>
<keyword evidence="4" id="KW-0452">Lithium</keyword>
<accession>A0AAV2YTH9</accession>
<dbReference type="EC" id="3.1.3.7" evidence="3"/>
<dbReference type="PROSITE" id="PS00630">
    <property type="entry name" value="IMP_2"/>
    <property type="match status" value="1"/>
</dbReference>
<dbReference type="Pfam" id="PF00459">
    <property type="entry name" value="Inositol_P"/>
    <property type="match status" value="1"/>
</dbReference>
<dbReference type="InterPro" id="IPR015897">
    <property type="entry name" value="CHK_kinase-like"/>
</dbReference>
<keyword evidence="18" id="KW-1185">Reference proteome</keyword>
<organism evidence="17 18">
    <name type="scientific">Lagenidium giganteum</name>
    <dbReference type="NCBI Taxonomy" id="4803"/>
    <lineage>
        <taxon>Eukaryota</taxon>
        <taxon>Sar</taxon>
        <taxon>Stramenopiles</taxon>
        <taxon>Oomycota</taxon>
        <taxon>Peronosporomycetes</taxon>
        <taxon>Pythiales</taxon>
        <taxon>Pythiaceae</taxon>
    </lineage>
</organism>
<sequence length="865" mass="95610">MPYESFATEQQVRIASVEYDSDSKTWMYLVHVQRGPNDELTFCGDDQGFSHEYVIRRRFNEFKQLHAAMAPIMGDALTPLPSDGLMTLIMADNEALLTTRKQVLEQILLDILHHTGANELPEVLAFLGHESISAKVLPPMYTSMGHCTGSIRKTSSPCWTRQSLAEHAGHVIREVVRVGGDLGLVNKDDTIYDPQTVADRRSQQRIIYALRHVWPQLQVVGEEGDLEAPDAQDVVQADTQALASTLNGIAQAALPMINNKDLVLWIDPLDGTKKFASQEYEEVSVLIGIAVNKRPIAGVMHLPFHGDHGVTFWGGPGIGLFRTEHGATPATNKHTPVSAPATTGRALILTHSGTNCELVNRAVEQLSPAQVLLGGATGTMALTVLKGESDGFFRFRDRTKRWDICAVEPLLEAVGGSIVDKYGRVYEYDPHGDPSYDNAHGLVVTTQASIQKLLLDTMSKINMLRTLEGQPFTCNWISAHLLNNAPVASFSVISASHGKQSAVARLVVEMADGSAPRQLFLKRYVQSELPSRSKAHWTRDLYSYQTEARFYRDFYARLTNLDVPLVRPIAVLSAPDPDPSVHDSTALLLALEDLTGPEYEQPDRLNLEDTKKALEFLALLHAAGHRSVDLRQEIGKQLWASAGWWSLAKRGLDELRQAPSVWGGVMAAFMPEWIASGVELSPQQRALGQRVVDNGQYVTDALWKDTAALQTIVHGDFKSANLFFHTTTSSRTVLAFDWQWCGLGLGALDVANLLNTSVSMAALEHEDELLRHYFDAWTAAMTEAAAPAYSFQEFQRHYELALLEYARVLISRFWKGMTPISCAAKGGNSNCGLGYRSLPHVLRLVERMDQALQLVESERGTTVAP</sequence>
<evidence type="ECO:0000256" key="3">
    <source>
        <dbReference type="ARBA" id="ARBA00012633"/>
    </source>
</evidence>
<dbReference type="PANTHER" id="PTHR43028:SF5">
    <property type="entry name" value="3'(2'),5'-BISPHOSPHATE NUCLEOTIDASE 1"/>
    <property type="match status" value="1"/>
</dbReference>
<proteinExistence type="inferred from homology"/>
<dbReference type="EC" id="3.1.3.57" evidence="12"/>
<dbReference type="SUPFAM" id="SSF56655">
    <property type="entry name" value="Carbohydrate phosphatase"/>
    <property type="match status" value="1"/>
</dbReference>
<evidence type="ECO:0000256" key="6">
    <source>
        <dbReference type="ARBA" id="ARBA00022801"/>
    </source>
</evidence>
<dbReference type="InterPro" id="IPR011009">
    <property type="entry name" value="Kinase-like_dom_sf"/>
</dbReference>
<comment type="catalytic activity">
    <reaction evidence="10">
        <text>1D-myo-inositol 1,3,4-trisphosphate + H2O = 1D-myo-inositol 3,4-bisphosphate + phosphate</text>
        <dbReference type="Rhea" id="RHEA:70319"/>
        <dbReference type="ChEBI" id="CHEBI:15377"/>
        <dbReference type="ChEBI" id="CHEBI:43474"/>
        <dbReference type="ChEBI" id="CHEBI:58414"/>
        <dbReference type="ChEBI" id="CHEBI:83241"/>
    </reaction>
    <physiologicalReaction direction="left-to-right" evidence="10">
        <dbReference type="Rhea" id="RHEA:70320"/>
    </physiologicalReaction>
</comment>
<gene>
    <name evidence="17" type="ORF">N0F65_010421</name>
</gene>
<evidence type="ECO:0000256" key="15">
    <source>
        <dbReference type="PIRSR" id="PIRSR600760-2"/>
    </source>
</evidence>
<dbReference type="GO" id="GO:0046872">
    <property type="term" value="F:metal ion binding"/>
    <property type="evidence" value="ECO:0007669"/>
    <property type="project" value="UniProtKB-KW"/>
</dbReference>
<dbReference type="PROSITE" id="PS00629">
    <property type="entry name" value="IMP_1"/>
    <property type="match status" value="1"/>
</dbReference>
<dbReference type="GO" id="GO:0005737">
    <property type="term" value="C:cytoplasm"/>
    <property type="evidence" value="ECO:0007669"/>
    <property type="project" value="UniProtKB-ARBA"/>
</dbReference>
<name>A0AAV2YTH9_9STRA</name>
<dbReference type="GO" id="GO:0046854">
    <property type="term" value="P:phosphatidylinositol phosphate biosynthetic process"/>
    <property type="evidence" value="ECO:0007669"/>
    <property type="project" value="InterPro"/>
</dbReference>
<evidence type="ECO:0000256" key="1">
    <source>
        <dbReference type="ARBA" id="ARBA00001946"/>
    </source>
</evidence>
<protein>
    <recommendedName>
        <fullName evidence="8">3'(2'),5'-bisphosphate nucleotidase 1</fullName>
        <ecNumber evidence="12">3.1.3.57</ecNumber>
        <ecNumber evidence="3">3.1.3.7</ecNumber>
    </recommendedName>
    <alternativeName>
        <fullName evidence="13">3'-phosphoadenosine 5'-phosphate phosphatase</fullName>
    </alternativeName>
    <alternativeName>
        <fullName evidence="9">Bisphosphate 3'-nucleotidase 1</fullName>
    </alternativeName>
    <alternativeName>
        <fullName evidence="14">Inositol-polyphosphate 1-phosphatase</fullName>
    </alternativeName>
</protein>
<evidence type="ECO:0000256" key="5">
    <source>
        <dbReference type="ARBA" id="ARBA00022723"/>
    </source>
</evidence>
<reference evidence="17" key="1">
    <citation type="submission" date="2022-11" db="EMBL/GenBank/DDBJ databases">
        <authorList>
            <person name="Morgan W.R."/>
            <person name="Tartar A."/>
        </authorList>
    </citation>
    <scope>NUCLEOTIDE SEQUENCE</scope>
    <source>
        <strain evidence="17">ARSEF 373</strain>
    </source>
</reference>